<gene>
    <name evidence="1" type="ORF">GFD30_00110</name>
</gene>
<sequence length="383" mass="41312">MAYLVLIGTRKGLFTATSDDRVHWSVDGPAKLDADGFTAVAEIYAAACDPDTGRILVGASTFFGPSIWRSDDHGRTWHEPVNAPMAFPQDLPYRPLDFSDTAGIDQPDSPETNTVKRIWQLTFGPEGRVWAGVEPTSLWTSDDGGDTFAFNQALWDHPQHTTWASGAGGPAVHTIVPHPGEPEKLTIAISSGGIYQTHDDGQTWNGITKGITVDYAPDEAPESGQCIHKVTRDAAGTLFVQSHGPAYRSTSPQGDWQNISATLPSNFGFAIVAHPTRPGTVLAWPVGESMDRTPPGARIAAWRTTDGGDTWTSWSQGLPDENYYGTVMRDGACTDGAPDPGWYFGTRCGDVWAAADSDGQWHQVAAHLPDVLCVRAMQTPAEH</sequence>
<evidence type="ECO:0000313" key="1">
    <source>
        <dbReference type="EMBL" id="MQM23985.1"/>
    </source>
</evidence>
<reference evidence="1 2" key="1">
    <citation type="submission" date="2019-10" db="EMBL/GenBank/DDBJ databases">
        <title>Glycomyces albidus sp. nov., a novel actinomycete isolated from rhizosphere soil of wheat (Triticum aestivum L.).</title>
        <authorList>
            <person name="Qian L."/>
        </authorList>
    </citation>
    <scope>NUCLEOTIDE SEQUENCE [LARGE SCALE GENOMIC DNA]</scope>
    <source>
        <strain evidence="1 2">NEAU-7082</strain>
    </source>
</reference>
<proteinExistence type="predicted"/>
<protein>
    <submittedName>
        <fullName evidence="1">Exo-alpha-sialidase</fullName>
    </submittedName>
</protein>
<dbReference type="InterPro" id="IPR052025">
    <property type="entry name" value="Xyloglucanase_GH74"/>
</dbReference>
<comment type="caution">
    <text evidence="1">The sequence shown here is derived from an EMBL/GenBank/DDBJ whole genome shotgun (WGS) entry which is preliminary data.</text>
</comment>
<dbReference type="SUPFAM" id="SSF110296">
    <property type="entry name" value="Oligoxyloglucan reducing end-specific cellobiohydrolase"/>
    <property type="match status" value="1"/>
</dbReference>
<dbReference type="InterPro" id="IPR015943">
    <property type="entry name" value="WD40/YVTN_repeat-like_dom_sf"/>
</dbReference>
<dbReference type="PANTHER" id="PTHR43739">
    <property type="entry name" value="XYLOGLUCANASE (EUROFUNG)"/>
    <property type="match status" value="1"/>
</dbReference>
<dbReference type="PANTHER" id="PTHR43739:SF5">
    <property type="entry name" value="EXO-ALPHA-SIALIDASE"/>
    <property type="match status" value="1"/>
</dbReference>
<evidence type="ECO:0000313" key="2">
    <source>
        <dbReference type="Proteomes" id="UP000477750"/>
    </source>
</evidence>
<dbReference type="AlphaFoldDB" id="A0A6L5G330"/>
<dbReference type="Gene3D" id="2.130.10.10">
    <property type="entry name" value="YVTN repeat-like/Quinoprotein amine dehydrogenase"/>
    <property type="match status" value="1"/>
</dbReference>
<keyword evidence="2" id="KW-1185">Reference proteome</keyword>
<dbReference type="Proteomes" id="UP000477750">
    <property type="component" value="Unassembled WGS sequence"/>
</dbReference>
<dbReference type="GO" id="GO:0010411">
    <property type="term" value="P:xyloglucan metabolic process"/>
    <property type="evidence" value="ECO:0007669"/>
    <property type="project" value="TreeGrafter"/>
</dbReference>
<name>A0A6L5G330_9ACTN</name>
<dbReference type="CDD" id="cd15482">
    <property type="entry name" value="Sialidase_non-viral"/>
    <property type="match status" value="1"/>
</dbReference>
<dbReference type="RefSeq" id="WP_153023204.1">
    <property type="nucleotide sequence ID" value="NZ_WIAO01000001.1"/>
</dbReference>
<dbReference type="EMBL" id="WIAO01000001">
    <property type="protein sequence ID" value="MQM23985.1"/>
    <property type="molecule type" value="Genomic_DNA"/>
</dbReference>
<accession>A0A6L5G330</accession>
<organism evidence="1 2">
    <name type="scientific">Glycomyces albidus</name>
    <dbReference type="NCBI Taxonomy" id="2656774"/>
    <lineage>
        <taxon>Bacteria</taxon>
        <taxon>Bacillati</taxon>
        <taxon>Actinomycetota</taxon>
        <taxon>Actinomycetes</taxon>
        <taxon>Glycomycetales</taxon>
        <taxon>Glycomycetaceae</taxon>
        <taxon>Glycomyces</taxon>
    </lineage>
</organism>